<keyword evidence="7" id="KW-0406">Ion transport</keyword>
<evidence type="ECO:0000256" key="9">
    <source>
        <dbReference type="ARBA" id="ARBA00031636"/>
    </source>
</evidence>
<dbReference type="InterPro" id="IPR002528">
    <property type="entry name" value="MATE_fam"/>
</dbReference>
<evidence type="ECO:0000256" key="8">
    <source>
        <dbReference type="ARBA" id="ARBA00023136"/>
    </source>
</evidence>
<feature type="transmembrane region" description="Helical" evidence="10">
    <location>
        <begin position="383"/>
        <end position="405"/>
    </location>
</feature>
<keyword evidence="12" id="KW-1185">Reference proteome</keyword>
<accession>A0ABS0A539</accession>
<keyword evidence="5 10" id="KW-0812">Transmembrane</keyword>
<dbReference type="InterPro" id="IPR050222">
    <property type="entry name" value="MATE_MdtK"/>
</dbReference>
<dbReference type="PANTHER" id="PTHR43298:SF2">
    <property type="entry name" value="FMN_FAD EXPORTER YEEO-RELATED"/>
    <property type="match status" value="1"/>
</dbReference>
<evidence type="ECO:0000256" key="5">
    <source>
        <dbReference type="ARBA" id="ARBA00022692"/>
    </source>
</evidence>
<evidence type="ECO:0000256" key="4">
    <source>
        <dbReference type="ARBA" id="ARBA00022475"/>
    </source>
</evidence>
<proteinExistence type="predicted"/>
<keyword evidence="2" id="KW-0813">Transport</keyword>
<dbReference type="NCBIfam" id="TIGR00797">
    <property type="entry name" value="matE"/>
    <property type="match status" value="1"/>
</dbReference>
<feature type="transmembrane region" description="Helical" evidence="10">
    <location>
        <begin position="237"/>
        <end position="263"/>
    </location>
</feature>
<comment type="caution">
    <text evidence="11">The sequence shown here is derived from an EMBL/GenBank/DDBJ whole genome shotgun (WGS) entry which is preliminary data.</text>
</comment>
<organism evidence="11 12">
    <name type="scientific">Nonlabens mediterrranea</name>
    <dbReference type="NCBI Taxonomy" id="1419947"/>
    <lineage>
        <taxon>Bacteria</taxon>
        <taxon>Pseudomonadati</taxon>
        <taxon>Bacteroidota</taxon>
        <taxon>Flavobacteriia</taxon>
        <taxon>Flavobacteriales</taxon>
        <taxon>Flavobacteriaceae</taxon>
        <taxon>Nonlabens</taxon>
    </lineage>
</organism>
<evidence type="ECO:0000256" key="6">
    <source>
        <dbReference type="ARBA" id="ARBA00022989"/>
    </source>
</evidence>
<evidence type="ECO:0000256" key="3">
    <source>
        <dbReference type="ARBA" id="ARBA00022449"/>
    </source>
</evidence>
<sequence>MALINYTREFGKNLKIAYPIMAGQIAHLFVAFADNVMVGKLGDAQLAAVSLGNTLIFIALSIGIGFSFAITPLVAEADAKGDFHKVKSIFHNGVLVSTINGLLLCILLFLSEPILYYLDQPDEVIVLAIPYMRIVALSMVPLMIFQSIKQFSDGLSKTVYAMQATIVANVVNIILNYFLIYGEFGFPRLEVEGAAYGTLVARILMVPILIFLLSRKVELKKYFNSIESFSINIFKKLLNLGFPTALQMFFEVSLFTAAIILSGVLGTKNQAANQIALNLSAMTFMVGVGLSVTATIRVGNQLGKENIIELRRVARSIFLLTFLFDIFFAIIFFLFRDQLPWIYIQDYEVVDIASSLLIVAAFFQVSDGLQVVFLGALRGLQDVWVPSFICFISYWLIGFPISYYLGVVDSYGGQG</sequence>
<feature type="transmembrane region" description="Helical" evidence="10">
    <location>
        <begin position="53"/>
        <end position="74"/>
    </location>
</feature>
<keyword evidence="3" id="KW-0050">Antiport</keyword>
<dbReference type="PANTHER" id="PTHR43298">
    <property type="entry name" value="MULTIDRUG RESISTANCE PROTEIN NORM-RELATED"/>
    <property type="match status" value="1"/>
</dbReference>
<feature type="transmembrane region" description="Helical" evidence="10">
    <location>
        <begin position="16"/>
        <end position="33"/>
    </location>
</feature>
<dbReference type="EMBL" id="JADKYU010000461">
    <property type="protein sequence ID" value="MBF4984445.1"/>
    <property type="molecule type" value="Genomic_DNA"/>
</dbReference>
<feature type="non-terminal residue" evidence="11">
    <location>
        <position position="415"/>
    </location>
</feature>
<evidence type="ECO:0000313" key="12">
    <source>
        <dbReference type="Proteomes" id="UP001194729"/>
    </source>
</evidence>
<keyword evidence="8 10" id="KW-0472">Membrane</keyword>
<feature type="transmembrane region" description="Helical" evidence="10">
    <location>
        <begin position="355"/>
        <end position="376"/>
    </location>
</feature>
<feature type="transmembrane region" description="Helical" evidence="10">
    <location>
        <begin position="124"/>
        <end position="148"/>
    </location>
</feature>
<feature type="transmembrane region" description="Helical" evidence="10">
    <location>
        <begin position="160"/>
        <end position="181"/>
    </location>
</feature>
<evidence type="ECO:0000256" key="2">
    <source>
        <dbReference type="ARBA" id="ARBA00022448"/>
    </source>
</evidence>
<comment type="subcellular location">
    <subcellularLocation>
        <location evidence="1">Cell membrane</location>
        <topology evidence="1">Multi-pass membrane protein</topology>
    </subcellularLocation>
</comment>
<dbReference type="CDD" id="cd13131">
    <property type="entry name" value="MATE_NorM_like"/>
    <property type="match status" value="1"/>
</dbReference>
<keyword evidence="4" id="KW-1003">Cell membrane</keyword>
<evidence type="ECO:0000256" key="1">
    <source>
        <dbReference type="ARBA" id="ARBA00004651"/>
    </source>
</evidence>
<feature type="transmembrane region" description="Helical" evidence="10">
    <location>
        <begin position="317"/>
        <end position="335"/>
    </location>
</feature>
<keyword evidence="6 10" id="KW-1133">Transmembrane helix</keyword>
<feature type="transmembrane region" description="Helical" evidence="10">
    <location>
        <begin position="275"/>
        <end position="296"/>
    </location>
</feature>
<gene>
    <name evidence="11" type="ORF">FNJ87_08940</name>
</gene>
<feature type="transmembrane region" description="Helical" evidence="10">
    <location>
        <begin position="193"/>
        <end position="213"/>
    </location>
</feature>
<reference evidence="11 12" key="1">
    <citation type="submission" date="2020-11" db="EMBL/GenBank/DDBJ databases">
        <title>P. mediterranea TC4 genome.</title>
        <authorList>
            <person name="Molmeret M."/>
        </authorList>
    </citation>
    <scope>NUCLEOTIDE SEQUENCE [LARGE SCALE GENOMIC DNA]</scope>
    <source>
        <strain evidence="11 12">TC4</strain>
    </source>
</reference>
<dbReference type="Proteomes" id="UP001194729">
    <property type="component" value="Unassembled WGS sequence"/>
</dbReference>
<dbReference type="PIRSF" id="PIRSF006603">
    <property type="entry name" value="DinF"/>
    <property type="match status" value="1"/>
</dbReference>
<evidence type="ECO:0000256" key="7">
    <source>
        <dbReference type="ARBA" id="ARBA00023065"/>
    </source>
</evidence>
<dbReference type="InterPro" id="IPR048279">
    <property type="entry name" value="MdtK-like"/>
</dbReference>
<dbReference type="Pfam" id="PF01554">
    <property type="entry name" value="MatE"/>
    <property type="match status" value="2"/>
</dbReference>
<evidence type="ECO:0000256" key="10">
    <source>
        <dbReference type="SAM" id="Phobius"/>
    </source>
</evidence>
<name>A0ABS0A539_9FLAO</name>
<protein>
    <recommendedName>
        <fullName evidence="9">Multidrug-efflux transporter</fullName>
    </recommendedName>
</protein>
<evidence type="ECO:0000313" key="11">
    <source>
        <dbReference type="EMBL" id="MBF4984445.1"/>
    </source>
</evidence>
<feature type="transmembrane region" description="Helical" evidence="10">
    <location>
        <begin position="94"/>
        <end position="118"/>
    </location>
</feature>